<dbReference type="EMBL" id="LACI01001089">
    <property type="protein sequence ID" value="KJU85289.1"/>
    <property type="molecule type" value="Genomic_DNA"/>
</dbReference>
<evidence type="ECO:0000313" key="1">
    <source>
        <dbReference type="EMBL" id="KJU85289.1"/>
    </source>
</evidence>
<name>A0A0F3GTP4_9BACT</name>
<sequence>MDGFICSERHGLRYGSGDIRGCFLRSYSCKRWQCVPCGGGSYLGSAQSRACCGKCNSHACKATHDVGGLLFPVGIFRQFSALVKPCR</sequence>
<reference evidence="1 2" key="1">
    <citation type="submission" date="2015-02" db="EMBL/GenBank/DDBJ databases">
        <title>Single-cell genomics of uncultivated deep-branching MTB reveals a conserved set of magnetosome genes.</title>
        <authorList>
            <person name="Kolinko S."/>
            <person name="Richter M."/>
            <person name="Glockner F.O."/>
            <person name="Brachmann A."/>
            <person name="Schuler D."/>
        </authorList>
    </citation>
    <scope>NUCLEOTIDE SEQUENCE [LARGE SCALE GENOMIC DNA]</scope>
    <source>
        <strain evidence="1">TM-1</strain>
    </source>
</reference>
<keyword evidence="2" id="KW-1185">Reference proteome</keyword>
<dbReference type="Proteomes" id="UP000033423">
    <property type="component" value="Unassembled WGS sequence"/>
</dbReference>
<accession>A0A0F3GTP4</accession>
<gene>
    <name evidence="1" type="ORF">MBAV_002519</name>
</gene>
<organism evidence="1 2">
    <name type="scientific">Candidatus Magnetobacterium bavaricum</name>
    <dbReference type="NCBI Taxonomy" id="29290"/>
    <lineage>
        <taxon>Bacteria</taxon>
        <taxon>Pseudomonadati</taxon>
        <taxon>Nitrospirota</taxon>
        <taxon>Thermodesulfovibrionia</taxon>
        <taxon>Thermodesulfovibrionales</taxon>
        <taxon>Candidatus Magnetobacteriaceae</taxon>
        <taxon>Candidatus Magnetobacterium</taxon>
    </lineage>
</organism>
<comment type="caution">
    <text evidence="1">The sequence shown here is derived from an EMBL/GenBank/DDBJ whole genome shotgun (WGS) entry which is preliminary data.</text>
</comment>
<dbReference type="AlphaFoldDB" id="A0A0F3GTP4"/>
<evidence type="ECO:0000313" key="2">
    <source>
        <dbReference type="Proteomes" id="UP000033423"/>
    </source>
</evidence>
<protein>
    <submittedName>
        <fullName evidence="1">Uncharacterized protein</fullName>
    </submittedName>
</protein>
<proteinExistence type="predicted"/>